<evidence type="ECO:0000256" key="8">
    <source>
        <dbReference type="ARBA" id="ARBA00022824"/>
    </source>
</evidence>
<dbReference type="PRINTS" id="PR01123">
    <property type="entry name" value="FMOXYGENASE3"/>
</dbReference>
<comment type="caution">
    <text evidence="16">The sequence shown here is derived from an EMBL/GenBank/DDBJ whole genome shotgun (WGS) entry which is preliminary data.</text>
</comment>
<dbReference type="FunFam" id="3.50.50.60:FF:000042">
    <property type="entry name" value="Dimethylaniline monooxygenase [N-oxide-forming]"/>
    <property type="match status" value="1"/>
</dbReference>
<sequence length="325" mass="36453">IKLFKGECFHSRDYKEPGIFKGKRVLVIGLGNSGCDIASELSQTAEKNTLPTVISDWWYMKQMNARFKHENYGLMPLNGILRKEPVFNDELPARILCGIVTIKPNVKEFTEDSAIFEDGTVFKAIDCVIFATGYSHAYPFLDDSIIKSRDNEVTLFKGIFPPPLEKPTLAVIGLVQSLGAVIPTTDLQSRWAVQVIKGTCPLPSVKDMMNDIDEKMGQKLKLFGKSDTIQTDYIVYMDELASFIGAKPNIPWLFLTDPKLALEFRLVGPGKWPGARNAILTQWDRLLKPMTTRVVGSPLKPCLFCNWFRPVLISVVSIAAFIVLF</sequence>
<dbReference type="FunFam" id="3.50.50.60:FF:000023">
    <property type="entry name" value="Dimethylaniline monooxygenase [N-oxide-forming]"/>
    <property type="match status" value="1"/>
</dbReference>
<dbReference type="InterPro" id="IPR002255">
    <property type="entry name" value="Flavin_mOase_3"/>
</dbReference>
<keyword evidence="11" id="KW-0521">NADP</keyword>
<evidence type="ECO:0000313" key="16">
    <source>
        <dbReference type="EMBL" id="OWJ99969.1"/>
    </source>
</evidence>
<dbReference type="InterPro" id="IPR020946">
    <property type="entry name" value="Flavin_mOase-like"/>
</dbReference>
<evidence type="ECO:0000256" key="13">
    <source>
        <dbReference type="ARBA" id="ARBA00023002"/>
    </source>
</evidence>
<evidence type="ECO:0000256" key="7">
    <source>
        <dbReference type="ARBA" id="ARBA00022692"/>
    </source>
</evidence>
<keyword evidence="6" id="KW-0285">Flavoprotein</keyword>
<keyword evidence="10" id="KW-0492">Microsome</keyword>
<dbReference type="Pfam" id="PF00743">
    <property type="entry name" value="FMO-like"/>
    <property type="match status" value="1"/>
</dbReference>
<dbReference type="Proteomes" id="UP000242450">
    <property type="component" value="Chromosome 33"/>
</dbReference>
<evidence type="ECO:0000256" key="9">
    <source>
        <dbReference type="ARBA" id="ARBA00022827"/>
    </source>
</evidence>
<keyword evidence="7" id="KW-0812">Transmembrane</keyword>
<evidence type="ECO:0000256" key="5">
    <source>
        <dbReference type="ARBA" id="ARBA00012850"/>
    </source>
</evidence>
<evidence type="ECO:0000256" key="10">
    <source>
        <dbReference type="ARBA" id="ARBA00022848"/>
    </source>
</evidence>
<evidence type="ECO:0000256" key="2">
    <source>
        <dbReference type="ARBA" id="ARBA00004111"/>
    </source>
</evidence>
<dbReference type="OrthoDB" id="66881at2759"/>
<dbReference type="PANTHER" id="PTHR23023">
    <property type="entry name" value="DIMETHYLANILINE MONOOXYGENASE"/>
    <property type="match status" value="1"/>
</dbReference>
<dbReference type="InterPro" id="IPR036188">
    <property type="entry name" value="FAD/NAD-bd_sf"/>
</dbReference>
<dbReference type="AlphaFoldDB" id="A0A212C1V5"/>
<feature type="non-terminal residue" evidence="16">
    <location>
        <position position="1"/>
    </location>
</feature>
<dbReference type="Gene3D" id="3.50.50.60">
    <property type="entry name" value="FAD/NAD(P)-binding domain"/>
    <property type="match status" value="2"/>
</dbReference>
<keyword evidence="9" id="KW-0274">FAD</keyword>
<evidence type="ECO:0000256" key="15">
    <source>
        <dbReference type="ARBA" id="ARBA00023136"/>
    </source>
</evidence>
<evidence type="ECO:0000256" key="14">
    <source>
        <dbReference type="ARBA" id="ARBA00023033"/>
    </source>
</evidence>
<evidence type="ECO:0000256" key="1">
    <source>
        <dbReference type="ARBA" id="ARBA00001974"/>
    </source>
</evidence>
<dbReference type="EMBL" id="MKHE01000033">
    <property type="protein sequence ID" value="OWJ99969.1"/>
    <property type="molecule type" value="Genomic_DNA"/>
</dbReference>
<keyword evidence="14" id="KW-0503">Monooxygenase</keyword>
<dbReference type="GO" id="GO:0050660">
    <property type="term" value="F:flavin adenine dinucleotide binding"/>
    <property type="evidence" value="ECO:0007669"/>
    <property type="project" value="InterPro"/>
</dbReference>
<dbReference type="InterPro" id="IPR050346">
    <property type="entry name" value="FMO-like"/>
</dbReference>
<proteinExistence type="inferred from homology"/>
<evidence type="ECO:0000256" key="6">
    <source>
        <dbReference type="ARBA" id="ARBA00022630"/>
    </source>
</evidence>
<gene>
    <name evidence="16" type="ORF">Celaphus_00015734</name>
</gene>
<evidence type="ECO:0000313" key="17">
    <source>
        <dbReference type="Proteomes" id="UP000242450"/>
    </source>
</evidence>
<evidence type="ECO:0000256" key="12">
    <source>
        <dbReference type="ARBA" id="ARBA00022989"/>
    </source>
</evidence>
<keyword evidence="17" id="KW-1185">Reference proteome</keyword>
<keyword evidence="13" id="KW-0560">Oxidoreductase</keyword>
<comment type="cofactor">
    <cofactor evidence="1">
        <name>FAD</name>
        <dbReference type="ChEBI" id="CHEBI:57692"/>
    </cofactor>
</comment>
<dbReference type="GO" id="GO:0005789">
    <property type="term" value="C:endoplasmic reticulum membrane"/>
    <property type="evidence" value="ECO:0007669"/>
    <property type="project" value="UniProtKB-SubCell"/>
</dbReference>
<dbReference type="GO" id="GO:0050661">
    <property type="term" value="F:NADP binding"/>
    <property type="evidence" value="ECO:0007669"/>
    <property type="project" value="InterPro"/>
</dbReference>
<dbReference type="SUPFAM" id="SSF51905">
    <property type="entry name" value="FAD/NAD(P)-binding domain"/>
    <property type="match status" value="2"/>
</dbReference>
<keyword evidence="8" id="KW-0256">Endoplasmic reticulum</keyword>
<protein>
    <recommendedName>
        <fullName evidence="5">flavin-containing monooxygenase</fullName>
        <ecNumber evidence="5">1.14.13.8</ecNumber>
    </recommendedName>
</protein>
<dbReference type="PRINTS" id="PR00370">
    <property type="entry name" value="FMOXYGENASE"/>
</dbReference>
<evidence type="ECO:0000256" key="3">
    <source>
        <dbReference type="ARBA" id="ARBA00004389"/>
    </source>
</evidence>
<dbReference type="GO" id="GO:0004499">
    <property type="term" value="F:N,N-dimethylaniline monooxygenase activity"/>
    <property type="evidence" value="ECO:0007669"/>
    <property type="project" value="InterPro"/>
</dbReference>
<dbReference type="FunFam" id="3.50.50.60:FF:000279">
    <property type="entry name" value="Dimethylaniline monooxygenase [N-oxide-forming]"/>
    <property type="match status" value="1"/>
</dbReference>
<evidence type="ECO:0000256" key="4">
    <source>
        <dbReference type="ARBA" id="ARBA00009183"/>
    </source>
</evidence>
<feature type="non-terminal residue" evidence="16">
    <location>
        <position position="325"/>
    </location>
</feature>
<dbReference type="PIRSF" id="PIRSF000332">
    <property type="entry name" value="FMO"/>
    <property type="match status" value="1"/>
</dbReference>
<comment type="subcellular location">
    <subcellularLocation>
        <location evidence="3">Endoplasmic reticulum membrane</location>
        <topology evidence="3">Single-pass membrane protein</topology>
    </subcellularLocation>
    <subcellularLocation>
        <location evidence="2">Microsome membrane</location>
        <topology evidence="2">Single-pass membrane protein</topology>
    </subcellularLocation>
</comment>
<dbReference type="InterPro" id="IPR000960">
    <property type="entry name" value="Flavin_mOase"/>
</dbReference>
<reference evidence="16 17" key="1">
    <citation type="journal article" date="2018" name="Mol. Genet. Genomics">
        <title>The red deer Cervus elaphus genome CerEla1.0: sequencing, annotating, genes, and chromosomes.</title>
        <authorList>
            <person name="Bana N.A."/>
            <person name="Nyiri A."/>
            <person name="Nagy J."/>
            <person name="Frank K."/>
            <person name="Nagy T."/>
            <person name="Steger V."/>
            <person name="Schiller M."/>
            <person name="Lakatos P."/>
            <person name="Sugar L."/>
            <person name="Horn P."/>
            <person name="Barta E."/>
            <person name="Orosz L."/>
        </authorList>
    </citation>
    <scope>NUCLEOTIDE SEQUENCE [LARGE SCALE GENOMIC DNA]</scope>
    <source>
        <strain evidence="16">Hungarian</strain>
    </source>
</reference>
<keyword evidence="15" id="KW-0472">Membrane</keyword>
<organism evidence="16 17">
    <name type="scientific">Cervus elaphus hippelaphus</name>
    <name type="common">European red deer</name>
    <dbReference type="NCBI Taxonomy" id="46360"/>
    <lineage>
        <taxon>Eukaryota</taxon>
        <taxon>Metazoa</taxon>
        <taxon>Chordata</taxon>
        <taxon>Craniata</taxon>
        <taxon>Vertebrata</taxon>
        <taxon>Euteleostomi</taxon>
        <taxon>Mammalia</taxon>
        <taxon>Eutheria</taxon>
        <taxon>Laurasiatheria</taxon>
        <taxon>Artiodactyla</taxon>
        <taxon>Ruminantia</taxon>
        <taxon>Pecora</taxon>
        <taxon>Cervidae</taxon>
        <taxon>Cervinae</taxon>
        <taxon>Cervus</taxon>
    </lineage>
</organism>
<dbReference type="EC" id="1.14.13.8" evidence="5"/>
<evidence type="ECO:0000256" key="11">
    <source>
        <dbReference type="ARBA" id="ARBA00022857"/>
    </source>
</evidence>
<accession>A0A212C1V5</accession>
<comment type="similarity">
    <text evidence="4">Belongs to the FMO family.</text>
</comment>
<keyword evidence="12" id="KW-1133">Transmembrane helix</keyword>
<name>A0A212C1V5_CEREH</name>